<dbReference type="RefSeq" id="WP_094450022.1">
    <property type="nucleotide sequence ID" value="NZ_NMVI01000011.1"/>
</dbReference>
<dbReference type="Proteomes" id="UP000216533">
    <property type="component" value="Unassembled WGS sequence"/>
</dbReference>
<accession>A0A255EB60</accession>
<evidence type="ECO:0000313" key="4">
    <source>
        <dbReference type="Proteomes" id="UP000216533"/>
    </source>
</evidence>
<dbReference type="AlphaFoldDB" id="A0A255EB60"/>
<dbReference type="SUPFAM" id="SSF64307">
    <property type="entry name" value="SirA-like"/>
    <property type="match status" value="1"/>
</dbReference>
<organism evidence="3 4">
    <name type="scientific">Parenemella sanctibonifatiensis</name>
    <dbReference type="NCBI Taxonomy" id="2016505"/>
    <lineage>
        <taxon>Bacteria</taxon>
        <taxon>Bacillati</taxon>
        <taxon>Actinomycetota</taxon>
        <taxon>Actinomycetes</taxon>
        <taxon>Propionibacteriales</taxon>
        <taxon>Propionibacteriaceae</taxon>
        <taxon>Parenemella</taxon>
    </lineage>
</organism>
<evidence type="ECO:0000259" key="2">
    <source>
        <dbReference type="Pfam" id="PF01206"/>
    </source>
</evidence>
<protein>
    <submittedName>
        <fullName evidence="3">Oxidoreductase</fullName>
    </submittedName>
</protein>
<feature type="domain" description="UPF0033" evidence="2">
    <location>
        <begin position="5"/>
        <end position="74"/>
    </location>
</feature>
<dbReference type="CDD" id="cd00291">
    <property type="entry name" value="SirA_YedF_YeeD"/>
    <property type="match status" value="1"/>
</dbReference>
<comment type="similarity">
    <text evidence="1">Belongs to the sulfur carrier protein TusA family.</text>
</comment>
<dbReference type="Gene3D" id="3.30.110.40">
    <property type="entry name" value="TusA-like domain"/>
    <property type="match status" value="1"/>
</dbReference>
<reference evidence="3 4" key="1">
    <citation type="submission" date="2017-07" db="EMBL/GenBank/DDBJ databases">
        <title>Draft whole genome sequences of clinical Proprionibacteriaceae strains.</title>
        <authorList>
            <person name="Bernier A.-M."/>
            <person name="Bernard K."/>
            <person name="Domingo M.-C."/>
        </authorList>
    </citation>
    <scope>NUCLEOTIDE SEQUENCE [LARGE SCALE GENOMIC DNA]</scope>
    <source>
        <strain evidence="3 4">NML 160184</strain>
    </source>
</reference>
<gene>
    <name evidence="3" type="ORF">CGZ92_03635</name>
</gene>
<proteinExistence type="inferred from homology"/>
<dbReference type="PANTHER" id="PTHR33279:SF6">
    <property type="entry name" value="SULFUR CARRIER PROTEIN YEDF-RELATED"/>
    <property type="match status" value="1"/>
</dbReference>
<dbReference type="EMBL" id="NMVI01000011">
    <property type="protein sequence ID" value="OYN88807.1"/>
    <property type="molecule type" value="Genomic_DNA"/>
</dbReference>
<name>A0A255EB60_9ACTN</name>
<dbReference type="Pfam" id="PF01206">
    <property type="entry name" value="TusA"/>
    <property type="match status" value="1"/>
</dbReference>
<dbReference type="InterPro" id="IPR001455">
    <property type="entry name" value="TusA-like"/>
</dbReference>
<evidence type="ECO:0000313" key="3">
    <source>
        <dbReference type="EMBL" id="OYN88807.1"/>
    </source>
</evidence>
<dbReference type="InterPro" id="IPR036868">
    <property type="entry name" value="TusA-like_sf"/>
</dbReference>
<sequence>MTIHTLETNGEVCPFPLTEAKQAMTTLPSGDELRINFDCTQATEAIPRWAAEEGYPVTSFDRVGNAGWTITVQKP</sequence>
<dbReference type="PANTHER" id="PTHR33279">
    <property type="entry name" value="SULFUR CARRIER PROTEIN YEDF-RELATED"/>
    <property type="match status" value="1"/>
</dbReference>
<evidence type="ECO:0000256" key="1">
    <source>
        <dbReference type="ARBA" id="ARBA00008984"/>
    </source>
</evidence>
<comment type="caution">
    <text evidence="3">The sequence shown here is derived from an EMBL/GenBank/DDBJ whole genome shotgun (WGS) entry which is preliminary data.</text>
</comment>